<dbReference type="OrthoDB" id="634553at2"/>
<reference evidence="1" key="1">
    <citation type="submission" date="2020-05" db="EMBL/GenBank/DDBJ databases">
        <title>Chitinophaga laudate sp. nov., isolated from a tropical peat swamp.</title>
        <authorList>
            <person name="Goh C.B.S."/>
            <person name="Lee M.S."/>
            <person name="Parimannan S."/>
            <person name="Pasbakhsh P."/>
            <person name="Yule C.M."/>
            <person name="Rajandas H."/>
            <person name="Loke S."/>
            <person name="Croft L."/>
            <person name="Tan J.B.L."/>
        </authorList>
    </citation>
    <scope>NUCLEOTIDE SEQUENCE</scope>
    <source>
        <strain evidence="1">Mgbs1</strain>
    </source>
</reference>
<organism evidence="1 2">
    <name type="scientific">Chitinophaga solisilvae</name>
    <dbReference type="NCBI Taxonomy" id="1233460"/>
    <lineage>
        <taxon>Bacteria</taxon>
        <taxon>Pseudomonadati</taxon>
        <taxon>Bacteroidota</taxon>
        <taxon>Chitinophagia</taxon>
        <taxon>Chitinophagales</taxon>
        <taxon>Chitinophagaceae</taxon>
        <taxon>Chitinophaga</taxon>
    </lineage>
</organism>
<comment type="caution">
    <text evidence="1">The sequence shown here is derived from an EMBL/GenBank/DDBJ whole genome shotgun (WGS) entry which is preliminary data.</text>
</comment>
<evidence type="ECO:0000313" key="1">
    <source>
        <dbReference type="EMBL" id="NSL90304.1"/>
    </source>
</evidence>
<dbReference type="Proteomes" id="UP000281028">
    <property type="component" value="Unassembled WGS sequence"/>
</dbReference>
<dbReference type="AlphaFoldDB" id="A0A433WGN1"/>
<dbReference type="EMBL" id="RIAR02000001">
    <property type="protein sequence ID" value="NSL90304.1"/>
    <property type="molecule type" value="Genomic_DNA"/>
</dbReference>
<accession>A0A433WGN1</accession>
<keyword evidence="2" id="KW-1185">Reference proteome</keyword>
<evidence type="ECO:0000313" key="2">
    <source>
        <dbReference type="Proteomes" id="UP000281028"/>
    </source>
</evidence>
<proteinExistence type="predicted"/>
<name>A0A433WGN1_9BACT</name>
<protein>
    <submittedName>
        <fullName evidence="1">Uncharacterized protein</fullName>
    </submittedName>
</protein>
<sequence>MMIPRYRWLICLLFVFQYCKQPAPRQVTPAFYYWKQAWTGNGAETRYLRQLPAKKLYIKMFDVVQEEVSRKPVPVAIFKQLAPLPDSVDIIPVIFLMNNIWEAPDTALAANAARLLEQLCAGIPPQRIPEIQIDCDWTKTSRDQYFHFLQQLPQQPFFRQRKISATIRMHQVKFTTSSGIPPVDKGLLMCYNMGDLRKAGDHNSILEPATVQAYIGQQRVAEYPVPLDIALPLFDWSVLFDKGRYEGILRNAGTQELSDTSLFAHSGKLLYTVRKDSLLNGYPLKKGQVIRRETTTSQALEAVARLVAAQRQAYDPVVIFYHLDSVTLHNYPPDELQKIYRLFN</sequence>
<gene>
    <name evidence="1" type="ORF">ECE50_025950</name>
</gene>